<dbReference type="Proteomes" id="UP000233100">
    <property type="component" value="Chromosome X"/>
</dbReference>
<feature type="signal peptide" evidence="2">
    <location>
        <begin position="1"/>
        <end position="16"/>
    </location>
</feature>
<evidence type="ECO:0008006" key="5">
    <source>
        <dbReference type="Google" id="ProtNLM"/>
    </source>
</evidence>
<protein>
    <recommendedName>
        <fullName evidence="5">Secreted protein</fullName>
    </recommendedName>
</protein>
<dbReference type="GeneTree" id="ENSGT00940000161627"/>
<dbReference type="Ensembl" id="ENSMFAT00000093490.1">
    <property type="protein sequence ID" value="ENSMFAP00000046993.1"/>
    <property type="gene ID" value="ENSMFAG00000055429.1"/>
</dbReference>
<reference evidence="3" key="3">
    <citation type="submission" date="2025-09" db="UniProtKB">
        <authorList>
            <consortium name="Ensembl"/>
        </authorList>
    </citation>
    <scope>IDENTIFICATION</scope>
</reference>
<evidence type="ECO:0000313" key="4">
    <source>
        <dbReference type="Proteomes" id="UP000233100"/>
    </source>
</evidence>
<accession>A0A7N9CCD8</accession>
<dbReference type="PANTHER" id="PTHR46254">
    <property type="entry name" value="PROTEIN GVQW1-RELATED"/>
    <property type="match status" value="1"/>
</dbReference>
<feature type="transmembrane region" description="Helical" evidence="1">
    <location>
        <begin position="40"/>
        <end position="62"/>
    </location>
</feature>
<reference evidence="3 4" key="1">
    <citation type="submission" date="2013-03" db="EMBL/GenBank/DDBJ databases">
        <authorList>
            <person name="Warren W."/>
            <person name="Wilson R.K."/>
        </authorList>
    </citation>
    <scope>NUCLEOTIDE SEQUENCE</scope>
</reference>
<organism evidence="3 4">
    <name type="scientific">Macaca fascicularis</name>
    <name type="common">Crab-eating macaque</name>
    <name type="synonym">Cynomolgus monkey</name>
    <dbReference type="NCBI Taxonomy" id="9541"/>
    <lineage>
        <taxon>Eukaryota</taxon>
        <taxon>Metazoa</taxon>
        <taxon>Chordata</taxon>
        <taxon>Craniata</taxon>
        <taxon>Vertebrata</taxon>
        <taxon>Euteleostomi</taxon>
        <taxon>Mammalia</taxon>
        <taxon>Eutheria</taxon>
        <taxon>Euarchontoglires</taxon>
        <taxon>Primates</taxon>
        <taxon>Haplorrhini</taxon>
        <taxon>Catarrhini</taxon>
        <taxon>Cercopithecidae</taxon>
        <taxon>Cercopithecinae</taxon>
        <taxon>Macaca</taxon>
    </lineage>
</organism>
<dbReference type="AlphaFoldDB" id="A0A7N9CCD8"/>
<feature type="chain" id="PRO_5030839901" description="Secreted protein" evidence="2">
    <location>
        <begin position="17"/>
        <end position="135"/>
    </location>
</feature>
<name>A0A7N9CCD8_MACFA</name>
<keyword evidence="4" id="KW-1185">Reference proteome</keyword>
<sequence length="135" mass="14862">MVSYACWFILLSQSHASSNSTVIQLVIAGIYSMATVNGNLVIYACIFPTLSACSHFSFFFLFETKSRSVTQAGVQWWDLGSPQPPPPGFKQFSCLSLPSSWDYRRPPPCPASFRIFSRDGVSPCGPGWSLTPGLR</sequence>
<keyword evidence="2" id="KW-0732">Signal</keyword>
<evidence type="ECO:0000313" key="3">
    <source>
        <dbReference type="Ensembl" id="ENSMFAP00000046993.1"/>
    </source>
</evidence>
<keyword evidence="1" id="KW-1133">Transmembrane helix</keyword>
<keyword evidence="1" id="KW-0472">Membrane</keyword>
<reference evidence="3" key="2">
    <citation type="submission" date="2025-08" db="UniProtKB">
        <authorList>
            <consortium name="Ensembl"/>
        </authorList>
    </citation>
    <scope>IDENTIFICATION</scope>
</reference>
<evidence type="ECO:0000256" key="1">
    <source>
        <dbReference type="SAM" id="Phobius"/>
    </source>
</evidence>
<evidence type="ECO:0000256" key="2">
    <source>
        <dbReference type="SAM" id="SignalP"/>
    </source>
</evidence>
<keyword evidence="1" id="KW-0812">Transmembrane</keyword>
<proteinExistence type="predicted"/>
<dbReference type="PANTHER" id="PTHR46254:SF6">
    <property type="entry name" value="HIGH MOBILITY GROUP AT-HOOK 2"/>
    <property type="match status" value="1"/>
</dbReference>